<name>A0A4C1VI19_EUMVA</name>
<dbReference type="Proteomes" id="UP000299102">
    <property type="component" value="Unassembled WGS sequence"/>
</dbReference>
<keyword evidence="1" id="KW-0472">Membrane</keyword>
<keyword evidence="1" id="KW-0812">Transmembrane</keyword>
<feature type="transmembrane region" description="Helical" evidence="1">
    <location>
        <begin position="89"/>
        <end position="109"/>
    </location>
</feature>
<proteinExistence type="predicted"/>
<organism evidence="2 3">
    <name type="scientific">Eumeta variegata</name>
    <name type="common">Bagworm moth</name>
    <name type="synonym">Eumeta japonica</name>
    <dbReference type="NCBI Taxonomy" id="151549"/>
    <lineage>
        <taxon>Eukaryota</taxon>
        <taxon>Metazoa</taxon>
        <taxon>Ecdysozoa</taxon>
        <taxon>Arthropoda</taxon>
        <taxon>Hexapoda</taxon>
        <taxon>Insecta</taxon>
        <taxon>Pterygota</taxon>
        <taxon>Neoptera</taxon>
        <taxon>Endopterygota</taxon>
        <taxon>Lepidoptera</taxon>
        <taxon>Glossata</taxon>
        <taxon>Ditrysia</taxon>
        <taxon>Tineoidea</taxon>
        <taxon>Psychidae</taxon>
        <taxon>Oiketicinae</taxon>
        <taxon>Eumeta</taxon>
    </lineage>
</organism>
<accession>A0A4C1VI19</accession>
<evidence type="ECO:0000313" key="2">
    <source>
        <dbReference type="EMBL" id="GBP38586.1"/>
    </source>
</evidence>
<sequence>MLGQHQFATPRPSGIRAIAVWSSVSVKRYRGKKSHILSRLATGKEVAPGKNARLFGLVSGTKSELFIQGLLMELEGGHRNSVIKRRNPIGLGSFVLTVLWYYMVTSLMMELEGGHRNSVIKRRNPIEFGLV</sequence>
<keyword evidence="1" id="KW-1133">Transmembrane helix</keyword>
<comment type="caution">
    <text evidence="2">The sequence shown here is derived from an EMBL/GenBank/DDBJ whole genome shotgun (WGS) entry which is preliminary data.</text>
</comment>
<dbReference type="OrthoDB" id="7339153at2759"/>
<gene>
    <name evidence="2" type="ORF">EVAR_96188_1</name>
</gene>
<dbReference type="EMBL" id="BGZK01000351">
    <property type="protein sequence ID" value="GBP38586.1"/>
    <property type="molecule type" value="Genomic_DNA"/>
</dbReference>
<evidence type="ECO:0000256" key="1">
    <source>
        <dbReference type="SAM" id="Phobius"/>
    </source>
</evidence>
<evidence type="ECO:0000313" key="3">
    <source>
        <dbReference type="Proteomes" id="UP000299102"/>
    </source>
</evidence>
<reference evidence="2 3" key="1">
    <citation type="journal article" date="2019" name="Commun. Biol.">
        <title>The bagworm genome reveals a unique fibroin gene that provides high tensile strength.</title>
        <authorList>
            <person name="Kono N."/>
            <person name="Nakamura H."/>
            <person name="Ohtoshi R."/>
            <person name="Tomita M."/>
            <person name="Numata K."/>
            <person name="Arakawa K."/>
        </authorList>
    </citation>
    <scope>NUCLEOTIDE SEQUENCE [LARGE SCALE GENOMIC DNA]</scope>
</reference>
<dbReference type="AlphaFoldDB" id="A0A4C1VI19"/>
<protein>
    <submittedName>
        <fullName evidence="2">Uncharacterized protein</fullName>
    </submittedName>
</protein>
<keyword evidence="3" id="KW-1185">Reference proteome</keyword>